<evidence type="ECO:0000256" key="6">
    <source>
        <dbReference type="PIRSR" id="PIRSR005096-1"/>
    </source>
</evidence>
<evidence type="ECO:0000313" key="9">
    <source>
        <dbReference type="EMBL" id="KAG2566645.1"/>
    </source>
</evidence>
<keyword evidence="10" id="KW-1185">Reference proteome</keyword>
<comment type="pathway">
    <text evidence="1 5">Carbohydrate metabolism; hexose metabolism.</text>
</comment>
<evidence type="ECO:0000256" key="1">
    <source>
        <dbReference type="ARBA" id="ARBA00005028"/>
    </source>
</evidence>
<dbReference type="Proteomes" id="UP000823388">
    <property type="component" value="Chromosome 7N"/>
</dbReference>
<reference evidence="9" key="1">
    <citation type="submission" date="2020-05" db="EMBL/GenBank/DDBJ databases">
        <title>WGS assembly of Panicum virgatum.</title>
        <authorList>
            <person name="Lovell J.T."/>
            <person name="Jenkins J."/>
            <person name="Shu S."/>
            <person name="Juenger T.E."/>
            <person name="Schmutz J."/>
        </authorList>
    </citation>
    <scope>NUCLEOTIDE SEQUENCE</scope>
    <source>
        <strain evidence="9">AP13</strain>
    </source>
</reference>
<evidence type="ECO:0000256" key="5">
    <source>
        <dbReference type="PIRNR" id="PIRNR005096"/>
    </source>
</evidence>
<dbReference type="PANTHER" id="PTHR10091">
    <property type="entry name" value="ALDOSE-1-EPIMERASE"/>
    <property type="match status" value="1"/>
</dbReference>
<dbReference type="GO" id="GO:0033499">
    <property type="term" value="P:galactose catabolic process via UDP-galactose, Leloir pathway"/>
    <property type="evidence" value="ECO:0007669"/>
    <property type="project" value="TreeGrafter"/>
</dbReference>
<dbReference type="PANTHER" id="PTHR10091:SF36">
    <property type="entry name" value="ALDOSE 1-EPIMERASE"/>
    <property type="match status" value="1"/>
</dbReference>
<keyword evidence="4 5" id="KW-0119">Carbohydrate metabolism</keyword>
<dbReference type="InterPro" id="IPR015443">
    <property type="entry name" value="Aldose_1-epimerase"/>
</dbReference>
<dbReference type="FunFam" id="2.70.98.10:FF:000008">
    <property type="entry name" value="Aldose 1-epimerase"/>
    <property type="match status" value="1"/>
</dbReference>
<organism evidence="9 10">
    <name type="scientific">Panicum virgatum</name>
    <name type="common">Blackwell switchgrass</name>
    <dbReference type="NCBI Taxonomy" id="38727"/>
    <lineage>
        <taxon>Eukaryota</taxon>
        <taxon>Viridiplantae</taxon>
        <taxon>Streptophyta</taxon>
        <taxon>Embryophyta</taxon>
        <taxon>Tracheophyta</taxon>
        <taxon>Spermatophyta</taxon>
        <taxon>Magnoliopsida</taxon>
        <taxon>Liliopsida</taxon>
        <taxon>Poales</taxon>
        <taxon>Poaceae</taxon>
        <taxon>PACMAD clade</taxon>
        <taxon>Panicoideae</taxon>
        <taxon>Panicodae</taxon>
        <taxon>Paniceae</taxon>
        <taxon>Panicinae</taxon>
        <taxon>Panicum</taxon>
        <taxon>Panicum sect. Hiantes</taxon>
    </lineage>
</organism>
<feature type="active site" description="Proton acceptor" evidence="6">
    <location>
        <position position="386"/>
    </location>
</feature>
<evidence type="ECO:0000256" key="2">
    <source>
        <dbReference type="ARBA" id="ARBA00006206"/>
    </source>
</evidence>
<dbReference type="EC" id="5.1.3.3" evidence="5"/>
<sequence>MSDFARSTSITKLTLKCLAESRLTRKKCWLPAYCKPYTRLRCGYGAPHPHYSVHCRAMARVAPFPIALLLCLALAFGADAARKTVGVYELKNKEGDFSIKVTNWGATLMSVLVPDAKGNLADVVLGYDTLAEYVDGSSAFGTVVGRVANRIANGSFVLDGKTIHLNKDGTTVLHGGHRGFNRVIWTVKEYVPCGDSPFITLYYRSFDGEQGFPGDLDVYVTYQLSSPYHLIARMNATALNKATPVNLANHAYWNLGGHGSGDVLGQVIQVFASRYTPVDRSMIPTGEVAPVSGTPYDLRAPTRLGSRVRLVSGAGMAGFDINYAMDGWDVDGGLRKVAAVRDPASGRALELWANQPGVQLYTSNWLSGVKGKGGAVYGQYGAVCLETQGFPDAVNHPNFPSVIVRPTGVAYRHDMLFKFSS</sequence>
<dbReference type="InterPro" id="IPR008183">
    <property type="entry name" value="Aldose_1/G6P_1-epimerase"/>
</dbReference>
<gene>
    <name evidence="9" type="ORF">PVAP13_7NG179700</name>
</gene>
<accession>A0A8T0PZY9</accession>
<evidence type="ECO:0000313" key="10">
    <source>
        <dbReference type="Proteomes" id="UP000823388"/>
    </source>
</evidence>
<feature type="active site" description="Proton donor" evidence="6">
    <location>
        <position position="250"/>
    </location>
</feature>
<comment type="catalytic activity">
    <reaction evidence="5">
        <text>alpha-D-glucose = beta-D-glucose</text>
        <dbReference type="Rhea" id="RHEA:10264"/>
        <dbReference type="ChEBI" id="CHEBI:15903"/>
        <dbReference type="ChEBI" id="CHEBI:17925"/>
        <dbReference type="EC" id="5.1.3.3"/>
    </reaction>
</comment>
<dbReference type="InterPro" id="IPR014718">
    <property type="entry name" value="GH-type_carb-bd"/>
</dbReference>
<comment type="caution">
    <text evidence="9">The sequence shown here is derived from an EMBL/GenBank/DDBJ whole genome shotgun (WGS) entry which is preliminary data.</text>
</comment>
<evidence type="ECO:0000256" key="7">
    <source>
        <dbReference type="PIRSR" id="PIRSR005096-2"/>
    </source>
</evidence>
<evidence type="ECO:0000256" key="8">
    <source>
        <dbReference type="PIRSR" id="PIRSR005096-3"/>
    </source>
</evidence>
<dbReference type="EMBL" id="CM029050">
    <property type="protein sequence ID" value="KAG2566645.1"/>
    <property type="molecule type" value="Genomic_DNA"/>
</dbReference>
<comment type="similarity">
    <text evidence="2 5">Belongs to the aldose epimerase family.</text>
</comment>
<dbReference type="GO" id="GO:0006006">
    <property type="term" value="P:glucose metabolic process"/>
    <property type="evidence" value="ECO:0007669"/>
    <property type="project" value="TreeGrafter"/>
</dbReference>
<name>A0A8T0PZY9_PANVG</name>
<dbReference type="InterPro" id="IPR047215">
    <property type="entry name" value="Galactose_mutarotase-like"/>
</dbReference>
<evidence type="ECO:0000256" key="3">
    <source>
        <dbReference type="ARBA" id="ARBA00023235"/>
    </source>
</evidence>
<dbReference type="AlphaFoldDB" id="A0A8T0PZY9"/>
<dbReference type="InterPro" id="IPR011013">
    <property type="entry name" value="Gal_mutarotase_sf_dom"/>
</dbReference>
<feature type="binding site" evidence="8">
    <location>
        <begin position="250"/>
        <end position="252"/>
    </location>
    <ligand>
        <name>beta-D-galactose</name>
        <dbReference type="ChEBI" id="CHEBI:27667"/>
    </ligand>
</feature>
<keyword evidence="3 5" id="KW-0413">Isomerase</keyword>
<dbReference type="PIRSF" id="PIRSF005096">
    <property type="entry name" value="GALM"/>
    <property type="match status" value="1"/>
</dbReference>
<proteinExistence type="inferred from homology"/>
<dbReference type="GO" id="GO:0004034">
    <property type="term" value="F:aldose 1-epimerase activity"/>
    <property type="evidence" value="ECO:0007669"/>
    <property type="project" value="UniProtKB-EC"/>
</dbReference>
<feature type="binding site" evidence="7">
    <location>
        <position position="320"/>
    </location>
    <ligand>
        <name>beta-D-galactose</name>
        <dbReference type="ChEBI" id="CHEBI:27667"/>
    </ligand>
</feature>
<evidence type="ECO:0000256" key="4">
    <source>
        <dbReference type="ARBA" id="ARBA00023277"/>
    </source>
</evidence>
<dbReference type="SUPFAM" id="SSF74650">
    <property type="entry name" value="Galactose mutarotase-like"/>
    <property type="match status" value="1"/>
</dbReference>
<dbReference type="Gene3D" id="2.70.98.10">
    <property type="match status" value="1"/>
</dbReference>
<dbReference type="GO" id="GO:0030246">
    <property type="term" value="F:carbohydrate binding"/>
    <property type="evidence" value="ECO:0007669"/>
    <property type="project" value="InterPro"/>
</dbReference>
<dbReference type="Pfam" id="PF01263">
    <property type="entry name" value="Aldose_epim"/>
    <property type="match status" value="1"/>
</dbReference>
<protein>
    <recommendedName>
        <fullName evidence="5">Aldose 1-epimerase</fullName>
        <ecNumber evidence="5">5.1.3.3</ecNumber>
    </recommendedName>
</protein>
<feature type="binding site" evidence="8">
    <location>
        <begin position="149"/>
        <end position="150"/>
    </location>
    <ligand>
        <name>beta-D-galactose</name>
        <dbReference type="ChEBI" id="CHEBI:27667"/>
    </ligand>
</feature>
<dbReference type="CDD" id="cd09019">
    <property type="entry name" value="galactose_mutarotase_like"/>
    <property type="match status" value="1"/>
</dbReference>